<keyword evidence="2" id="KW-0433">Leucine-rich repeat</keyword>
<dbReference type="Pfam" id="PF23598">
    <property type="entry name" value="LRR_14"/>
    <property type="match status" value="1"/>
</dbReference>
<dbReference type="EMBL" id="RWGY01000039">
    <property type="protein sequence ID" value="TVU09196.1"/>
    <property type="molecule type" value="Genomic_DNA"/>
</dbReference>
<comment type="caution">
    <text evidence="13">The sequence shown here is derived from an EMBL/GenBank/DDBJ whole genome shotgun (WGS) entry which is preliminary data.</text>
</comment>
<evidence type="ECO:0000256" key="6">
    <source>
        <dbReference type="ARBA" id="ARBA00022840"/>
    </source>
</evidence>
<keyword evidence="6" id="KW-0067">ATP-binding</keyword>
<keyword evidence="7" id="KW-0175">Coiled coil</keyword>
<dbReference type="OrthoDB" id="660555at2759"/>
<evidence type="ECO:0000259" key="12">
    <source>
        <dbReference type="Pfam" id="PF23598"/>
    </source>
</evidence>
<dbReference type="Pfam" id="PF18052">
    <property type="entry name" value="Rx_N"/>
    <property type="match status" value="1"/>
</dbReference>
<feature type="region of interest" description="Disordered" evidence="8">
    <location>
        <begin position="991"/>
        <end position="1021"/>
    </location>
</feature>
<keyword evidence="3" id="KW-0677">Repeat</keyword>
<protein>
    <recommendedName>
        <fullName evidence="15">AAA+ ATPase domain-containing protein</fullName>
    </recommendedName>
</protein>
<reference evidence="13 14" key="1">
    <citation type="journal article" date="2019" name="Sci. Rep.">
        <title>A high-quality genome of Eragrostis curvula grass provides insights into Poaceae evolution and supports new strategies to enhance forage quality.</title>
        <authorList>
            <person name="Carballo J."/>
            <person name="Santos B.A.C.M."/>
            <person name="Zappacosta D."/>
            <person name="Garbus I."/>
            <person name="Selva J.P."/>
            <person name="Gallo C.A."/>
            <person name="Diaz A."/>
            <person name="Albertini E."/>
            <person name="Caccamo M."/>
            <person name="Echenique V."/>
        </authorList>
    </citation>
    <scope>NUCLEOTIDE SEQUENCE [LARGE SCALE GENOMIC DNA]</scope>
    <source>
        <strain evidence="14">cv. Victoria</strain>
        <tissue evidence="13">Leaf</tissue>
    </source>
</reference>
<evidence type="ECO:0000259" key="9">
    <source>
        <dbReference type="Pfam" id="PF00931"/>
    </source>
</evidence>
<keyword evidence="5" id="KW-0611">Plant defense</keyword>
<dbReference type="AlphaFoldDB" id="A0A5J9TCT2"/>
<evidence type="ECO:0000256" key="1">
    <source>
        <dbReference type="ARBA" id="ARBA00008894"/>
    </source>
</evidence>
<dbReference type="Pfam" id="PF00560">
    <property type="entry name" value="LRR_1"/>
    <property type="match status" value="1"/>
</dbReference>
<evidence type="ECO:0000259" key="11">
    <source>
        <dbReference type="Pfam" id="PF23559"/>
    </source>
</evidence>
<evidence type="ECO:0000259" key="10">
    <source>
        <dbReference type="Pfam" id="PF18052"/>
    </source>
</evidence>
<dbReference type="SMART" id="SM00369">
    <property type="entry name" value="LRR_TYP"/>
    <property type="match status" value="4"/>
</dbReference>
<dbReference type="InterPro" id="IPR041118">
    <property type="entry name" value="Rx_N"/>
</dbReference>
<evidence type="ECO:0000256" key="8">
    <source>
        <dbReference type="SAM" id="MobiDB-lite"/>
    </source>
</evidence>
<evidence type="ECO:0000256" key="4">
    <source>
        <dbReference type="ARBA" id="ARBA00022741"/>
    </source>
</evidence>
<keyword evidence="4" id="KW-0547">Nucleotide-binding</keyword>
<feature type="domain" description="Disease resistance protein winged helix" evidence="11">
    <location>
        <begin position="458"/>
        <end position="530"/>
    </location>
</feature>
<dbReference type="Gene3D" id="3.80.10.10">
    <property type="entry name" value="Ribonuclease Inhibitor"/>
    <property type="match status" value="2"/>
</dbReference>
<accession>A0A5J9TCT2</accession>
<dbReference type="InterPro" id="IPR058922">
    <property type="entry name" value="WHD_DRP"/>
</dbReference>
<dbReference type="SUPFAM" id="SSF52540">
    <property type="entry name" value="P-loop containing nucleoside triphosphate hydrolases"/>
    <property type="match status" value="1"/>
</dbReference>
<evidence type="ECO:0000313" key="14">
    <source>
        <dbReference type="Proteomes" id="UP000324897"/>
    </source>
</evidence>
<feature type="domain" description="NB-ARC" evidence="9">
    <location>
        <begin position="201"/>
        <end position="371"/>
    </location>
</feature>
<dbReference type="Gene3D" id="1.10.8.430">
    <property type="entry name" value="Helical domain of apoptotic protease-activating factors"/>
    <property type="match status" value="1"/>
</dbReference>
<dbReference type="PANTHER" id="PTHR36766:SF62">
    <property type="entry name" value="AAA+ ATPASE DOMAIN-CONTAINING PROTEIN"/>
    <property type="match status" value="1"/>
</dbReference>
<dbReference type="Gene3D" id="1.10.10.10">
    <property type="entry name" value="Winged helix-like DNA-binding domain superfamily/Winged helix DNA-binding domain"/>
    <property type="match status" value="1"/>
</dbReference>
<dbReference type="Pfam" id="PF00931">
    <property type="entry name" value="NB-ARC"/>
    <property type="match status" value="1"/>
</dbReference>
<dbReference type="GO" id="GO:0043531">
    <property type="term" value="F:ADP binding"/>
    <property type="evidence" value="ECO:0007669"/>
    <property type="project" value="InterPro"/>
</dbReference>
<dbReference type="InterPro" id="IPR042197">
    <property type="entry name" value="Apaf_helical"/>
</dbReference>
<gene>
    <name evidence="13" type="ORF">EJB05_42644</name>
</gene>
<dbReference type="Gene3D" id="3.40.50.300">
    <property type="entry name" value="P-loop containing nucleotide triphosphate hydrolases"/>
    <property type="match status" value="1"/>
</dbReference>
<dbReference type="InterPro" id="IPR032675">
    <property type="entry name" value="LRR_dom_sf"/>
</dbReference>
<dbReference type="InterPro" id="IPR002182">
    <property type="entry name" value="NB-ARC"/>
</dbReference>
<dbReference type="Gene3D" id="1.20.5.4130">
    <property type="match status" value="1"/>
</dbReference>
<dbReference type="Proteomes" id="UP000324897">
    <property type="component" value="Chromosome 3"/>
</dbReference>
<dbReference type="InterPro" id="IPR027417">
    <property type="entry name" value="P-loop_NTPase"/>
</dbReference>
<dbReference type="InterPro" id="IPR001611">
    <property type="entry name" value="Leu-rich_rpt"/>
</dbReference>
<dbReference type="SUPFAM" id="SSF52058">
    <property type="entry name" value="L domain-like"/>
    <property type="match status" value="1"/>
</dbReference>
<dbReference type="InterPro" id="IPR036388">
    <property type="entry name" value="WH-like_DNA-bd_sf"/>
</dbReference>
<dbReference type="InterPro" id="IPR003591">
    <property type="entry name" value="Leu-rich_rpt_typical-subtyp"/>
</dbReference>
<evidence type="ECO:0000313" key="13">
    <source>
        <dbReference type="EMBL" id="TVU09196.1"/>
    </source>
</evidence>
<evidence type="ECO:0000256" key="5">
    <source>
        <dbReference type="ARBA" id="ARBA00022821"/>
    </source>
</evidence>
<feature type="domain" description="Disease resistance R13L4/SHOC-2-like LRR" evidence="12">
    <location>
        <begin position="577"/>
        <end position="784"/>
    </location>
</feature>
<dbReference type="PANTHER" id="PTHR36766">
    <property type="entry name" value="PLANT BROAD-SPECTRUM MILDEW RESISTANCE PROTEIN RPW8"/>
    <property type="match status" value="1"/>
</dbReference>
<dbReference type="GO" id="GO:0005524">
    <property type="term" value="F:ATP binding"/>
    <property type="evidence" value="ECO:0007669"/>
    <property type="project" value="UniProtKB-KW"/>
</dbReference>
<evidence type="ECO:0000256" key="7">
    <source>
        <dbReference type="ARBA" id="ARBA00023054"/>
    </source>
</evidence>
<organism evidence="13 14">
    <name type="scientific">Eragrostis curvula</name>
    <name type="common">weeping love grass</name>
    <dbReference type="NCBI Taxonomy" id="38414"/>
    <lineage>
        <taxon>Eukaryota</taxon>
        <taxon>Viridiplantae</taxon>
        <taxon>Streptophyta</taxon>
        <taxon>Embryophyta</taxon>
        <taxon>Tracheophyta</taxon>
        <taxon>Spermatophyta</taxon>
        <taxon>Magnoliopsida</taxon>
        <taxon>Liliopsida</taxon>
        <taxon>Poales</taxon>
        <taxon>Poaceae</taxon>
        <taxon>PACMAD clade</taxon>
        <taxon>Chloridoideae</taxon>
        <taxon>Eragrostideae</taxon>
        <taxon>Eragrostidinae</taxon>
        <taxon>Eragrostis</taxon>
    </lineage>
</organism>
<feature type="compositionally biased region" description="Low complexity" evidence="8">
    <location>
        <begin position="991"/>
        <end position="1002"/>
    </location>
</feature>
<comment type="similarity">
    <text evidence="1">Belongs to the disease resistance NB-LRR family.</text>
</comment>
<name>A0A5J9TCT2_9POAL</name>
<evidence type="ECO:0000256" key="3">
    <source>
        <dbReference type="ARBA" id="ARBA00022737"/>
    </source>
</evidence>
<dbReference type="InterPro" id="IPR055414">
    <property type="entry name" value="LRR_R13L4/SHOC2-like"/>
</dbReference>
<dbReference type="GO" id="GO:0051707">
    <property type="term" value="P:response to other organism"/>
    <property type="evidence" value="ECO:0007669"/>
    <property type="project" value="UniProtKB-ARBA"/>
</dbReference>
<evidence type="ECO:0008006" key="15">
    <source>
        <dbReference type="Google" id="ProtNLM"/>
    </source>
</evidence>
<evidence type="ECO:0000256" key="2">
    <source>
        <dbReference type="ARBA" id="ARBA00022614"/>
    </source>
</evidence>
<dbReference type="Pfam" id="PF23559">
    <property type="entry name" value="WHD_DRP"/>
    <property type="match status" value="1"/>
</dbReference>
<dbReference type="GO" id="GO:0006952">
    <property type="term" value="P:defense response"/>
    <property type="evidence" value="ECO:0007669"/>
    <property type="project" value="UniProtKB-KW"/>
</dbReference>
<feature type="non-terminal residue" evidence="13">
    <location>
        <position position="1"/>
    </location>
</feature>
<dbReference type="PRINTS" id="PR00364">
    <property type="entry name" value="DISEASERSIST"/>
</dbReference>
<sequence length="1077" mass="119906">LRASCCCSVLTPESSASVLPSPVKPAMVGPEMLVAAAVNQVARKINDVIGVAQGEVKLCCSFSDDLETIKDTLVYLEGLLKNAENNSFGSERANLRHWLGQIKSLAYDIEDMVDGYYSSKEEYEGSSYAQKGSLFCSWSNPVISKVGMIHKMKSKRELLQTRQQLPTQYHFISHINSVVNFDEKQTTSYRNSDIRLVGRDRDLECLMDMLMQVNVQELSIISIVGPVGLGKTSLAQLLYNDTSAEKFRFRIWVHVSMGNINLAKIGRDIVSQTTERIEGNMQMQSINKAVQDVLNKHSCLVVLDSLWGKDEEVKELRQMLLTGKQTRSKVIVTTHSKKVAELISTVPAHKLSLLSEDDCSSILSKMAMTSQSDPLFREYGEEIVRRCEGIPLVANFLGSVVNAQRQRREIWQAAKDKEMWKIEEDYPEDRISPIFPSFKIIYYNMPHELRLCFVYCSIFPKGSVIDKKKLIQQWIALDMIESRHGTLPLDVTAEKYIDELKAIHFLQIAEDICNGSEEILFMNNLAHDLARSVAGEDILVILDAENEHCTRNYDYRYAQVSASSLQSIGSKAWPSKARSLIFKTSGAELQHVSEVLSVNKYLRVLDLSGCSVTEIPSPVFQMKQLRYLDASTLAVTALPHQVSGFHKLQTLDLSETDLTELPPFIGNLKLLNYLNLQGCQKLQQLNNLDLLHELHYLNLSCCPRVQSFPASLGNLTKLRVLNLSECSKLPTLPDGLLQSFSSFSSILDLNLSGFEFQMLPDFFGSICSLQFLNLSKCLKLEALPQSFGQLAYLKGLNLSFCSDLKLLQSFKCLTSLQSLNLSNCHRLEYLPSSFNKLISLEYLNLSQCFGLKELPAALMSLSKLQKLEVSGCQDCILQSCSLSSRCSQPYQCLEQADDVASSSSISDIIPNELAISEVTVGSEGDDVLDTDEIDYSQNNMKQKLTSISDIAGQRSKEIKSTKLMSAGEIVQLIPGHQFPLTSSRFSSFASSSSAPLASSSTLDVSTKDHPMSNGQTSGLDENRAPSFHIVAHLHEVVPSKESNDNQMTDNSGEYSNTAIQQNQITSLCNGMGQVKGQ</sequence>
<proteinExistence type="inferred from homology"/>
<keyword evidence="14" id="KW-1185">Reference proteome</keyword>
<feature type="domain" description="Disease resistance N-terminal" evidence="10">
    <location>
        <begin position="51"/>
        <end position="117"/>
    </location>
</feature>